<proteinExistence type="predicted"/>
<evidence type="ECO:0000313" key="2">
    <source>
        <dbReference type="Proteomes" id="UP000216101"/>
    </source>
</evidence>
<dbReference type="AlphaFoldDB" id="A0A266Q3T9"/>
<dbReference type="RefSeq" id="WP_094985550.1">
    <property type="nucleotide sequence ID" value="NZ_NHNI01000002.1"/>
</dbReference>
<gene>
    <name evidence="1" type="ORF">CBP51_14995</name>
</gene>
<accession>A0A266Q3T9</accession>
<evidence type="ECO:0000313" key="1">
    <source>
        <dbReference type="EMBL" id="OZY84502.1"/>
    </source>
</evidence>
<comment type="caution">
    <text evidence="1">The sequence shown here is derived from an EMBL/GenBank/DDBJ whole genome shotgun (WGS) entry which is preliminary data.</text>
</comment>
<sequence>MARFIIEYSDRETIIVQLCERAAGLNISPEELIKRFVDAGMDNGDQSPSIATDSLDNFFVKNGTLNAVTE</sequence>
<dbReference type="Proteomes" id="UP000216101">
    <property type="component" value="Unassembled WGS sequence"/>
</dbReference>
<dbReference type="EMBL" id="NHNI01000002">
    <property type="protein sequence ID" value="OZY84502.1"/>
    <property type="molecule type" value="Genomic_DNA"/>
</dbReference>
<organism evidence="1 2">
    <name type="scientific">Cellvibrio mixtus</name>
    <dbReference type="NCBI Taxonomy" id="39650"/>
    <lineage>
        <taxon>Bacteria</taxon>
        <taxon>Pseudomonadati</taxon>
        <taxon>Pseudomonadota</taxon>
        <taxon>Gammaproteobacteria</taxon>
        <taxon>Cellvibrionales</taxon>
        <taxon>Cellvibrionaceae</taxon>
        <taxon>Cellvibrio</taxon>
    </lineage>
</organism>
<protein>
    <submittedName>
        <fullName evidence="1">Uncharacterized protein</fullName>
    </submittedName>
</protein>
<name>A0A266Q3T9_9GAMM</name>
<reference evidence="2" key="1">
    <citation type="submission" date="2017-05" db="EMBL/GenBank/DDBJ databases">
        <authorList>
            <person name="Barney B.M."/>
        </authorList>
    </citation>
    <scope>NUCLEOTIDE SEQUENCE [LARGE SCALE GENOMIC DNA]</scope>
    <source>
        <strain evidence="2">PSBB022</strain>
    </source>
</reference>
<keyword evidence="2" id="KW-1185">Reference proteome</keyword>